<keyword evidence="8" id="KW-0812">Transmembrane</keyword>
<dbReference type="Gene3D" id="3.30.450.20">
    <property type="entry name" value="PAS domain"/>
    <property type="match status" value="2"/>
</dbReference>
<evidence type="ECO:0000256" key="8">
    <source>
        <dbReference type="SAM" id="Phobius"/>
    </source>
</evidence>
<sequence>MRASVNTKLTVTILAVFLVIFSLYTWMTSMADWEASKAAQEESLMRTSELSALEMQAVFNETFDILQTEANMLASAYRDGGLQAEMIVAMKRDLLAKHTSWLSNSAIFEPNVVTASTIEGQKFIDASNRFVPYFIREDDGTMTETNIEAYEQEAWYVRPIQNGETMITDPYDYEVGGETLSMVTLVVPVMTNDAAIGYVSADFSLDFLGGLVTTYAPADGVQRVVTNSGLITANSNDASVVGETISIFSSKEEELMSELAATSSTLTYENDALLQAEVAEVVTPITFRNIDGNWGVVTSMPTSVINAPLLTQLRWSIIGAIAMACLLGATIFFVVRHILKPLIPLQAALQKAATGDLTANVDETRVTNDEIGMVTKAYNHMINKTRHAVTSVMHAANDMQVETASSTEAAEAVHEGLGHSTKALADIAGGAQHQADETEQSLTNVTHLSTNIETIHTMSAQMEAQVATSMNESQQGITQIVQLRKQQQQTTIVHEGLSHEMTGLLHYVDDIGHVMETIQSISEQTNLLALNASIEAARAGDAGKGFAVVAQEVRKLAEQSHAETEAIWQTIKAIQQASARTAATVETSTEQLKEQASVIAETEEMFHNQAMRAQQLDRDIAELTSRLASMVEQKDYMLQSMQTIASISEQSAAATEEVTATIMMQTEEVETITQNVQQLQNISKQLNTLMQTFKIA</sequence>
<name>A0A1C0YSX6_9BACL</name>
<dbReference type="Proteomes" id="UP000093482">
    <property type="component" value="Unassembled WGS sequence"/>
</dbReference>
<dbReference type="SUPFAM" id="SSF58104">
    <property type="entry name" value="Methyl-accepting chemotaxis protein (MCP) signaling domain"/>
    <property type="match status" value="1"/>
</dbReference>
<dbReference type="Pfam" id="PF22673">
    <property type="entry name" value="MCP-like_PDC_1"/>
    <property type="match status" value="1"/>
</dbReference>
<organism evidence="11 12">
    <name type="scientific">Caryophanon latum</name>
    <dbReference type="NCBI Taxonomy" id="33977"/>
    <lineage>
        <taxon>Bacteria</taxon>
        <taxon>Bacillati</taxon>
        <taxon>Bacillota</taxon>
        <taxon>Bacilli</taxon>
        <taxon>Bacillales</taxon>
        <taxon>Caryophanaceae</taxon>
        <taxon>Caryophanon</taxon>
    </lineage>
</organism>
<dbReference type="RefSeq" id="WP_066464847.1">
    <property type="nucleotide sequence ID" value="NZ_MATO01000038.1"/>
</dbReference>
<evidence type="ECO:0008006" key="13">
    <source>
        <dbReference type="Google" id="ProtNLM"/>
    </source>
</evidence>
<feature type="transmembrane region" description="Helical" evidence="8">
    <location>
        <begin position="315"/>
        <end position="335"/>
    </location>
</feature>
<dbReference type="PROSITE" id="PS50111">
    <property type="entry name" value="CHEMOTAXIS_TRANSDUC_2"/>
    <property type="match status" value="1"/>
</dbReference>
<evidence type="ECO:0000256" key="3">
    <source>
        <dbReference type="ARBA" id="ARBA00023136"/>
    </source>
</evidence>
<evidence type="ECO:0000259" key="10">
    <source>
        <dbReference type="PROSITE" id="PS50885"/>
    </source>
</evidence>
<comment type="similarity">
    <text evidence="5">Belongs to the methyl-accepting chemotaxis (MCP) protein family.</text>
</comment>
<evidence type="ECO:0000259" key="9">
    <source>
        <dbReference type="PROSITE" id="PS50111"/>
    </source>
</evidence>
<evidence type="ECO:0000256" key="2">
    <source>
        <dbReference type="ARBA" id="ARBA00022475"/>
    </source>
</evidence>
<dbReference type="EMBL" id="MATO01000038">
    <property type="protein sequence ID" value="OCS90278.1"/>
    <property type="molecule type" value="Genomic_DNA"/>
</dbReference>
<dbReference type="PANTHER" id="PTHR32089:SF112">
    <property type="entry name" value="LYSOZYME-LIKE PROTEIN-RELATED"/>
    <property type="match status" value="1"/>
</dbReference>
<dbReference type="Pfam" id="PF00672">
    <property type="entry name" value="HAMP"/>
    <property type="match status" value="1"/>
</dbReference>
<evidence type="ECO:0000256" key="7">
    <source>
        <dbReference type="SAM" id="Coils"/>
    </source>
</evidence>
<feature type="domain" description="Methyl-accepting transducer" evidence="9">
    <location>
        <begin position="409"/>
        <end position="659"/>
    </location>
</feature>
<gene>
    <name evidence="11" type="ORF">A6K76_11765</name>
</gene>
<dbReference type="GO" id="GO:0005886">
    <property type="term" value="C:plasma membrane"/>
    <property type="evidence" value="ECO:0007669"/>
    <property type="project" value="UniProtKB-SubCell"/>
</dbReference>
<dbReference type="InterPro" id="IPR003660">
    <property type="entry name" value="HAMP_dom"/>
</dbReference>
<dbReference type="CDD" id="cd06225">
    <property type="entry name" value="HAMP"/>
    <property type="match status" value="1"/>
</dbReference>
<dbReference type="SMART" id="SM00283">
    <property type="entry name" value="MA"/>
    <property type="match status" value="1"/>
</dbReference>
<feature type="coiled-coil region" evidence="7">
    <location>
        <begin position="662"/>
        <end position="689"/>
    </location>
</feature>
<evidence type="ECO:0000256" key="6">
    <source>
        <dbReference type="PROSITE-ProRule" id="PRU00284"/>
    </source>
</evidence>
<evidence type="ECO:0000256" key="1">
    <source>
        <dbReference type="ARBA" id="ARBA00004236"/>
    </source>
</evidence>
<keyword evidence="7" id="KW-0175">Coiled coil</keyword>
<dbReference type="Gene3D" id="6.10.340.10">
    <property type="match status" value="1"/>
</dbReference>
<accession>A0A1C0YSX6</accession>
<evidence type="ECO:0000313" key="12">
    <source>
        <dbReference type="Proteomes" id="UP000093482"/>
    </source>
</evidence>
<dbReference type="Gene3D" id="1.10.287.950">
    <property type="entry name" value="Methyl-accepting chemotaxis protein"/>
    <property type="match status" value="1"/>
</dbReference>
<keyword evidence="8" id="KW-1133">Transmembrane helix</keyword>
<keyword evidence="12" id="KW-1185">Reference proteome</keyword>
<evidence type="ECO:0000313" key="11">
    <source>
        <dbReference type="EMBL" id="OCS90278.1"/>
    </source>
</evidence>
<protein>
    <recommendedName>
        <fullName evidence="13">Chemotaxis protein</fullName>
    </recommendedName>
</protein>
<evidence type="ECO:0000256" key="5">
    <source>
        <dbReference type="ARBA" id="ARBA00029447"/>
    </source>
</evidence>
<keyword evidence="3 8" id="KW-0472">Membrane</keyword>
<dbReference type="PROSITE" id="PS50885">
    <property type="entry name" value="HAMP"/>
    <property type="match status" value="1"/>
</dbReference>
<comment type="caution">
    <text evidence="11">The sequence shown here is derived from an EMBL/GenBank/DDBJ whole genome shotgun (WGS) entry which is preliminary data.</text>
</comment>
<proteinExistence type="inferred from homology"/>
<dbReference type="PANTHER" id="PTHR32089">
    <property type="entry name" value="METHYL-ACCEPTING CHEMOTAXIS PROTEIN MCPB"/>
    <property type="match status" value="1"/>
</dbReference>
<keyword evidence="2" id="KW-1003">Cell membrane</keyword>
<dbReference type="SMART" id="SM00304">
    <property type="entry name" value="HAMP"/>
    <property type="match status" value="1"/>
</dbReference>
<dbReference type="InterPro" id="IPR004089">
    <property type="entry name" value="MCPsignal_dom"/>
</dbReference>
<comment type="subcellular location">
    <subcellularLocation>
        <location evidence="1">Cell membrane</location>
    </subcellularLocation>
</comment>
<dbReference type="OrthoDB" id="9762005at2"/>
<reference evidence="11 12" key="1">
    <citation type="submission" date="2016-07" db="EMBL/GenBank/DDBJ databases">
        <title>Caryophanon latum genome sequencing.</title>
        <authorList>
            <person name="Verma A."/>
            <person name="Pal Y."/>
            <person name="Krishnamurthi S."/>
        </authorList>
    </citation>
    <scope>NUCLEOTIDE SEQUENCE [LARGE SCALE GENOMIC DNA]</scope>
    <source>
        <strain evidence="11 12">DSM 14151</strain>
    </source>
</reference>
<feature type="domain" description="HAMP" evidence="10">
    <location>
        <begin position="336"/>
        <end position="390"/>
    </location>
</feature>
<dbReference type="Pfam" id="PF00015">
    <property type="entry name" value="MCPsignal"/>
    <property type="match status" value="1"/>
</dbReference>
<dbReference type="AlphaFoldDB" id="A0A1C0YSX6"/>
<keyword evidence="4 6" id="KW-0807">Transducer</keyword>
<dbReference type="CDD" id="cd12913">
    <property type="entry name" value="PDC1_MCP_like"/>
    <property type="match status" value="1"/>
</dbReference>
<evidence type="ECO:0000256" key="4">
    <source>
        <dbReference type="ARBA" id="ARBA00023224"/>
    </source>
</evidence>
<dbReference type="GO" id="GO:0007165">
    <property type="term" value="P:signal transduction"/>
    <property type="evidence" value="ECO:0007669"/>
    <property type="project" value="UniProtKB-KW"/>
</dbReference>